<dbReference type="Proteomes" id="UP000503447">
    <property type="component" value="Chromosome"/>
</dbReference>
<accession>A0A6M5Z7D7</accession>
<protein>
    <submittedName>
        <fullName evidence="1">Uncharacterized protein</fullName>
    </submittedName>
</protein>
<name>A0A6M5Z7D7_9BACT</name>
<proteinExistence type="predicted"/>
<dbReference type="EMBL" id="CP053452">
    <property type="protein sequence ID" value="QJX01123.1"/>
    <property type="molecule type" value="Genomic_DNA"/>
</dbReference>
<dbReference type="KEGG" id="ftj:FTUN_8762"/>
<evidence type="ECO:0000313" key="2">
    <source>
        <dbReference type="Proteomes" id="UP000503447"/>
    </source>
</evidence>
<organism evidence="1 2">
    <name type="scientific">Frigoriglobus tundricola</name>
    <dbReference type="NCBI Taxonomy" id="2774151"/>
    <lineage>
        <taxon>Bacteria</taxon>
        <taxon>Pseudomonadati</taxon>
        <taxon>Planctomycetota</taxon>
        <taxon>Planctomycetia</taxon>
        <taxon>Gemmatales</taxon>
        <taxon>Gemmataceae</taxon>
        <taxon>Frigoriglobus</taxon>
    </lineage>
</organism>
<sequence length="67" mass="7707">MIVSERACEWHADGRVGYCGDSKPTARRCNCDNFGRGYILARDLQLETSIEKPRLFWLIFDATPMPK</sequence>
<gene>
    <name evidence="1" type="ORF">FTUN_8762</name>
</gene>
<evidence type="ECO:0000313" key="1">
    <source>
        <dbReference type="EMBL" id="QJX01123.1"/>
    </source>
</evidence>
<keyword evidence="2" id="KW-1185">Reference proteome</keyword>
<reference evidence="2" key="1">
    <citation type="submission" date="2020-05" db="EMBL/GenBank/DDBJ databases">
        <title>Frigoriglobus tundricola gen. nov., sp. nov., a psychrotolerant cellulolytic planctomycete of the family Gemmataceae with two divergent copies of 16S rRNA gene.</title>
        <authorList>
            <person name="Kulichevskaya I.S."/>
            <person name="Ivanova A.A."/>
            <person name="Naumoff D.G."/>
            <person name="Beletsky A.V."/>
            <person name="Rijpstra W.I.C."/>
            <person name="Sinninghe Damste J.S."/>
            <person name="Mardanov A.V."/>
            <person name="Ravin N.V."/>
            <person name="Dedysh S.N."/>
        </authorList>
    </citation>
    <scope>NUCLEOTIDE SEQUENCE [LARGE SCALE GENOMIC DNA]</scope>
    <source>
        <strain evidence="2">PL17</strain>
    </source>
</reference>
<dbReference type="AlphaFoldDB" id="A0A6M5Z7D7"/>